<dbReference type="GO" id="GO:0019239">
    <property type="term" value="F:deaminase activity"/>
    <property type="evidence" value="ECO:0007669"/>
    <property type="project" value="TreeGrafter"/>
</dbReference>
<dbReference type="PANTHER" id="PTHR11803">
    <property type="entry name" value="2-IMINOBUTANOATE/2-IMINOPROPANOATE DEAMINASE RIDA"/>
    <property type="match status" value="1"/>
</dbReference>
<organism evidence="1 2">
    <name type="scientific">Pseudomonas putida</name>
    <name type="common">Arthrobacter siderocapsulatus</name>
    <dbReference type="NCBI Taxonomy" id="303"/>
    <lineage>
        <taxon>Bacteria</taxon>
        <taxon>Pseudomonadati</taxon>
        <taxon>Pseudomonadota</taxon>
        <taxon>Gammaproteobacteria</taxon>
        <taxon>Pseudomonadales</taxon>
        <taxon>Pseudomonadaceae</taxon>
        <taxon>Pseudomonas</taxon>
    </lineage>
</organism>
<accession>A0AAP9SP22</accession>
<reference evidence="1 2" key="1">
    <citation type="submission" date="2016-04" db="EMBL/GenBank/DDBJ databases">
        <authorList>
            <person name="Qiu J."/>
        </authorList>
    </citation>
    <scope>NUCLEOTIDE SEQUENCE [LARGE SCALE GENOMIC DNA]</scope>
    <source>
        <strain evidence="1 2">JQ581</strain>
    </source>
</reference>
<evidence type="ECO:0000313" key="1">
    <source>
        <dbReference type="EMBL" id="QJQ10204.1"/>
    </source>
</evidence>
<dbReference type="AlphaFoldDB" id="A0AAP9SP22"/>
<dbReference type="SUPFAM" id="SSF55298">
    <property type="entry name" value="YjgF-like"/>
    <property type="match status" value="1"/>
</dbReference>
<protein>
    <submittedName>
        <fullName evidence="1">RidA family protein</fullName>
    </submittedName>
</protein>
<proteinExistence type="predicted"/>
<dbReference type="Proteomes" id="UP000076857">
    <property type="component" value="Chromosome"/>
</dbReference>
<dbReference type="InterPro" id="IPR006175">
    <property type="entry name" value="YjgF/YER057c/UK114"/>
</dbReference>
<evidence type="ECO:0000313" key="2">
    <source>
        <dbReference type="Proteomes" id="UP000076857"/>
    </source>
</evidence>
<name>A0AAP9SP22_PSEPU</name>
<reference evidence="1 2" key="2">
    <citation type="submission" date="2020-04" db="EMBL/GenBank/DDBJ databases">
        <title>Complete genome sequence of Pseudomonas putida strain JQ581.</title>
        <authorList>
            <person name="Mu Y."/>
        </authorList>
    </citation>
    <scope>NUCLEOTIDE SEQUENCE [LARGE SCALE GENOMIC DNA]</scope>
    <source>
        <strain evidence="1 2">JQ581</strain>
    </source>
</reference>
<dbReference type="EMBL" id="CP050951">
    <property type="protein sequence ID" value="QJQ10204.1"/>
    <property type="molecule type" value="Genomic_DNA"/>
</dbReference>
<gene>
    <name evidence="1" type="ORF">A3L25_012550</name>
</gene>
<dbReference type="CDD" id="cd00448">
    <property type="entry name" value="YjgF_YER057c_UK114_family"/>
    <property type="match status" value="1"/>
</dbReference>
<dbReference type="InterPro" id="IPR035959">
    <property type="entry name" value="RutC-like_sf"/>
</dbReference>
<sequence>MRDIAFIPDADPGSISSDVALFGDLIITTQIPLKPDGEMELGDIHAQSECTLLALKQALEKAGSSMARVLHLTIYLTHPEDRAGFNEVYKRYFSRPWPVRAGIGVAALGKPGMRVEVTAMAAKGA</sequence>
<dbReference type="Gene3D" id="3.30.1330.40">
    <property type="entry name" value="RutC-like"/>
    <property type="match status" value="1"/>
</dbReference>
<dbReference type="PANTHER" id="PTHR11803:SF39">
    <property type="entry name" value="2-IMINOBUTANOATE_2-IMINOPROPANOATE DEAMINASE"/>
    <property type="match status" value="1"/>
</dbReference>
<dbReference type="Pfam" id="PF01042">
    <property type="entry name" value="Ribonuc_L-PSP"/>
    <property type="match status" value="1"/>
</dbReference>
<dbReference type="RefSeq" id="WP_063426007.1">
    <property type="nucleotide sequence ID" value="NZ_CP050951.1"/>
</dbReference>
<dbReference type="GO" id="GO:0005829">
    <property type="term" value="C:cytosol"/>
    <property type="evidence" value="ECO:0007669"/>
    <property type="project" value="TreeGrafter"/>
</dbReference>